<comment type="similarity">
    <text evidence="1">Belongs to the LysR transcriptional regulatory family.</text>
</comment>
<dbReference type="EMBL" id="BSDP01000001">
    <property type="protein sequence ID" value="GLI28472.1"/>
    <property type="molecule type" value="Genomic_DNA"/>
</dbReference>
<evidence type="ECO:0000313" key="6">
    <source>
        <dbReference type="EMBL" id="GLI28472.1"/>
    </source>
</evidence>
<dbReference type="PANTHER" id="PTHR30346:SF28">
    <property type="entry name" value="HTH-TYPE TRANSCRIPTIONAL REGULATOR CYNR"/>
    <property type="match status" value="1"/>
</dbReference>
<dbReference type="InterPro" id="IPR036390">
    <property type="entry name" value="WH_DNA-bd_sf"/>
</dbReference>
<keyword evidence="4" id="KW-0804">Transcription</keyword>
<dbReference type="Pfam" id="PF03466">
    <property type="entry name" value="LysR_substrate"/>
    <property type="match status" value="1"/>
</dbReference>
<dbReference type="AlphaFoldDB" id="A0A9W6FS85"/>
<accession>A0A9W6FS85</accession>
<dbReference type="FunFam" id="1.10.10.10:FF:000001">
    <property type="entry name" value="LysR family transcriptional regulator"/>
    <property type="match status" value="1"/>
</dbReference>
<dbReference type="PANTHER" id="PTHR30346">
    <property type="entry name" value="TRANSCRIPTIONAL DUAL REGULATOR HCAR-RELATED"/>
    <property type="match status" value="1"/>
</dbReference>
<dbReference type="GO" id="GO:0003700">
    <property type="term" value="F:DNA-binding transcription factor activity"/>
    <property type="evidence" value="ECO:0007669"/>
    <property type="project" value="InterPro"/>
</dbReference>
<comment type="caution">
    <text evidence="6">The sequence shown here is derived from an EMBL/GenBank/DDBJ whole genome shotgun (WGS) entry which is preliminary data.</text>
</comment>
<name>A0A9W6FS85_9MICO</name>
<keyword evidence="7" id="KW-1185">Reference proteome</keyword>
<evidence type="ECO:0000256" key="1">
    <source>
        <dbReference type="ARBA" id="ARBA00009437"/>
    </source>
</evidence>
<dbReference type="RefSeq" id="WP_281885881.1">
    <property type="nucleotide sequence ID" value="NZ_BSDP01000001.1"/>
</dbReference>
<gene>
    <name evidence="6" type="ORF">ARHIZOSPH14_27140</name>
</gene>
<keyword evidence="2" id="KW-0805">Transcription regulation</keyword>
<organism evidence="6 7">
    <name type="scientific">Agromyces rhizosphaerae</name>
    <dbReference type="NCBI Taxonomy" id="88374"/>
    <lineage>
        <taxon>Bacteria</taxon>
        <taxon>Bacillati</taxon>
        <taxon>Actinomycetota</taxon>
        <taxon>Actinomycetes</taxon>
        <taxon>Micrococcales</taxon>
        <taxon>Microbacteriaceae</taxon>
        <taxon>Agromyces</taxon>
    </lineage>
</organism>
<evidence type="ECO:0000256" key="3">
    <source>
        <dbReference type="ARBA" id="ARBA00023125"/>
    </source>
</evidence>
<dbReference type="InterPro" id="IPR036388">
    <property type="entry name" value="WH-like_DNA-bd_sf"/>
</dbReference>
<dbReference type="InterPro" id="IPR005119">
    <property type="entry name" value="LysR_subst-bd"/>
</dbReference>
<dbReference type="GO" id="GO:0003677">
    <property type="term" value="F:DNA binding"/>
    <property type="evidence" value="ECO:0007669"/>
    <property type="project" value="UniProtKB-KW"/>
</dbReference>
<dbReference type="Proteomes" id="UP001144396">
    <property type="component" value="Unassembled WGS sequence"/>
</dbReference>
<dbReference type="Pfam" id="PF00126">
    <property type="entry name" value="HTH_1"/>
    <property type="match status" value="1"/>
</dbReference>
<dbReference type="Gene3D" id="3.40.190.10">
    <property type="entry name" value="Periplasmic binding protein-like II"/>
    <property type="match status" value="2"/>
</dbReference>
<dbReference type="SUPFAM" id="SSF53850">
    <property type="entry name" value="Periplasmic binding protein-like II"/>
    <property type="match status" value="1"/>
</dbReference>
<dbReference type="InterPro" id="IPR000847">
    <property type="entry name" value="LysR_HTH_N"/>
</dbReference>
<sequence>MDVELRHLRALIAVDEERSFTDAADELGLSQAAVSRTVAALEHELGVPLLHRTTRRVEPTDAGEAFLVVARRIVGELDRAVAGLRGEATTIRVGYAWAALGAHTTPVLREWNRAHADARLRLVRVSRAELALAEGRIDLAVVRGPLERRDLRSEVVGTERRVVALPVDHALAFRASVTLADLTAETLAIDPHNGTTRRSLWTDAGLVAPTTVETDDVESWLDLIAAGEAVGVTAEATAEHYPRPGVAFVPISDAPTLDVRLAWLRAHPHDAAGRLARAVRAAYGAPG</sequence>
<evidence type="ECO:0000313" key="7">
    <source>
        <dbReference type="Proteomes" id="UP001144396"/>
    </source>
</evidence>
<dbReference type="GO" id="GO:0032993">
    <property type="term" value="C:protein-DNA complex"/>
    <property type="evidence" value="ECO:0007669"/>
    <property type="project" value="TreeGrafter"/>
</dbReference>
<dbReference type="CDD" id="cd08414">
    <property type="entry name" value="PBP2_LTTR_aromatics_like"/>
    <property type="match status" value="1"/>
</dbReference>
<keyword evidence="3" id="KW-0238">DNA-binding</keyword>
<dbReference type="Gene3D" id="1.10.10.10">
    <property type="entry name" value="Winged helix-like DNA-binding domain superfamily/Winged helix DNA-binding domain"/>
    <property type="match status" value="1"/>
</dbReference>
<proteinExistence type="inferred from homology"/>
<protein>
    <submittedName>
        <fullName evidence="6">LysR family transcriptional regulator</fullName>
    </submittedName>
</protein>
<feature type="domain" description="HTH lysR-type" evidence="5">
    <location>
        <begin position="3"/>
        <end position="60"/>
    </location>
</feature>
<dbReference type="PRINTS" id="PR00039">
    <property type="entry name" value="HTHLYSR"/>
</dbReference>
<evidence type="ECO:0000256" key="2">
    <source>
        <dbReference type="ARBA" id="ARBA00023015"/>
    </source>
</evidence>
<evidence type="ECO:0000256" key="4">
    <source>
        <dbReference type="ARBA" id="ARBA00023163"/>
    </source>
</evidence>
<dbReference type="SUPFAM" id="SSF46785">
    <property type="entry name" value="Winged helix' DNA-binding domain"/>
    <property type="match status" value="1"/>
</dbReference>
<dbReference type="PROSITE" id="PS50931">
    <property type="entry name" value="HTH_LYSR"/>
    <property type="match status" value="1"/>
</dbReference>
<reference evidence="6" key="1">
    <citation type="submission" date="2022-12" db="EMBL/GenBank/DDBJ databases">
        <title>Reference genome sequencing for broad-spectrum identification of bacterial and archaeal isolates by mass spectrometry.</title>
        <authorList>
            <person name="Sekiguchi Y."/>
            <person name="Tourlousse D.M."/>
        </authorList>
    </citation>
    <scope>NUCLEOTIDE SEQUENCE</scope>
    <source>
        <strain evidence="6">14</strain>
    </source>
</reference>
<evidence type="ECO:0000259" key="5">
    <source>
        <dbReference type="PROSITE" id="PS50931"/>
    </source>
</evidence>